<feature type="transmembrane region" description="Helical" evidence="2">
    <location>
        <begin position="6"/>
        <end position="26"/>
    </location>
</feature>
<dbReference type="HOGENOM" id="CLU_1976807_0_0_11"/>
<reference evidence="3 4" key="1">
    <citation type="submission" date="2012-09" db="EMBL/GenBank/DDBJ databases">
        <title>The Genome Sequence of Actinobaculum massiliae ACS-171-V-COL2.</title>
        <authorList>
            <consortium name="The Broad Institute Genome Sequencing Platform"/>
            <person name="Earl A."/>
            <person name="Ward D."/>
            <person name="Feldgarden M."/>
            <person name="Gevers D."/>
            <person name="Saerens B."/>
            <person name="Vaneechoutte M."/>
            <person name="Walker B."/>
            <person name="Young S.K."/>
            <person name="Zeng Q."/>
            <person name="Gargeya S."/>
            <person name="Fitzgerald M."/>
            <person name="Haas B."/>
            <person name="Abouelleil A."/>
            <person name="Alvarado L."/>
            <person name="Arachchi H.M."/>
            <person name="Berlin A."/>
            <person name="Chapman S.B."/>
            <person name="Goldberg J."/>
            <person name="Griggs A."/>
            <person name="Gujja S."/>
            <person name="Hansen M."/>
            <person name="Howarth C."/>
            <person name="Imamovic A."/>
            <person name="Larimer J."/>
            <person name="McCowen C."/>
            <person name="Montmayeur A."/>
            <person name="Murphy C."/>
            <person name="Neiman D."/>
            <person name="Pearson M."/>
            <person name="Priest M."/>
            <person name="Roberts A."/>
            <person name="Saif S."/>
            <person name="Shea T."/>
            <person name="Sisk P."/>
            <person name="Sykes S."/>
            <person name="Wortman J."/>
            <person name="Nusbaum C."/>
            <person name="Birren B."/>
        </authorList>
    </citation>
    <scope>NUCLEOTIDE SEQUENCE [LARGE SCALE GENOMIC DNA]</scope>
    <source>
        <strain evidence="4">ACS-171-V-Col2</strain>
    </source>
</reference>
<accession>K9EBN1</accession>
<evidence type="ECO:0000256" key="2">
    <source>
        <dbReference type="SAM" id="Phobius"/>
    </source>
</evidence>
<feature type="region of interest" description="Disordered" evidence="1">
    <location>
        <begin position="88"/>
        <end position="126"/>
    </location>
</feature>
<evidence type="ECO:0000313" key="4">
    <source>
        <dbReference type="Proteomes" id="UP000009888"/>
    </source>
</evidence>
<keyword evidence="2" id="KW-1133">Transmembrane helix</keyword>
<gene>
    <name evidence="3" type="ORF">HMPREF9233_01621</name>
</gene>
<proteinExistence type="predicted"/>
<dbReference type="AlphaFoldDB" id="K9EBN1"/>
<comment type="caution">
    <text evidence="3">The sequence shown here is derived from an EMBL/GenBank/DDBJ whole genome shotgun (WGS) entry which is preliminary data.</text>
</comment>
<name>K9EBN1_9ACTO</name>
<keyword evidence="4" id="KW-1185">Reference proteome</keyword>
<dbReference type="PATRIC" id="fig|883066.3.peg.1683"/>
<dbReference type="Proteomes" id="UP000009888">
    <property type="component" value="Unassembled WGS sequence"/>
</dbReference>
<keyword evidence="2" id="KW-0812">Transmembrane</keyword>
<evidence type="ECO:0000256" key="1">
    <source>
        <dbReference type="SAM" id="MobiDB-lite"/>
    </source>
</evidence>
<feature type="compositionally biased region" description="Basic and acidic residues" evidence="1">
    <location>
        <begin position="105"/>
        <end position="126"/>
    </location>
</feature>
<evidence type="ECO:0000313" key="3">
    <source>
        <dbReference type="EMBL" id="EKU94674.1"/>
    </source>
</evidence>
<keyword evidence="2" id="KW-0472">Membrane</keyword>
<organism evidence="3 4">
    <name type="scientific">Actinobaculum massiliense ACS-171-V-Col2</name>
    <dbReference type="NCBI Taxonomy" id="883066"/>
    <lineage>
        <taxon>Bacteria</taxon>
        <taxon>Bacillati</taxon>
        <taxon>Actinomycetota</taxon>
        <taxon>Actinomycetes</taxon>
        <taxon>Actinomycetales</taxon>
        <taxon>Actinomycetaceae</taxon>
        <taxon>Actinobaculum</taxon>
    </lineage>
</organism>
<dbReference type="RefSeq" id="WP_007001826.1">
    <property type="nucleotide sequence ID" value="NZ_JH992956.1"/>
</dbReference>
<protein>
    <submittedName>
        <fullName evidence="3">Uncharacterized protein</fullName>
    </submittedName>
</protein>
<sequence>MGGDRGFLYFTIAFGIILVLWGLYLWRDFYSSKAKRKGLSIEDKAAALVLGENEGDQAGIIEIRRRHPELTINDCKAIYYKLVEDRAHEKHRARRPLPGTGVSERANDERLRRENQKRARKRGEDS</sequence>
<dbReference type="EMBL" id="AGWL01000008">
    <property type="protein sequence ID" value="EKU94674.1"/>
    <property type="molecule type" value="Genomic_DNA"/>
</dbReference>